<dbReference type="EC" id="3.1.21.5" evidence="2"/>
<accession>A0ABW4XX98</accession>
<protein>
    <submittedName>
        <fullName evidence="2">BPTD_3080 family restriction endonuclease</fullName>
        <ecNumber evidence="2">3.1.21.5</ecNumber>
    </submittedName>
</protein>
<dbReference type="Proteomes" id="UP001597342">
    <property type="component" value="Unassembled WGS sequence"/>
</dbReference>
<dbReference type="EMBL" id="JBHUHU010000003">
    <property type="protein sequence ID" value="MFD2100122.1"/>
    <property type="molecule type" value="Genomic_DNA"/>
</dbReference>
<dbReference type="InterPro" id="IPR027417">
    <property type="entry name" value="P-loop_NTPase"/>
</dbReference>
<comment type="caution">
    <text evidence="2">The sequence shown here is derived from an EMBL/GenBank/DDBJ whole genome shotgun (WGS) entry which is preliminary data.</text>
</comment>
<evidence type="ECO:0000259" key="1">
    <source>
        <dbReference type="Pfam" id="PF04851"/>
    </source>
</evidence>
<sequence length="1203" mass="139191">MRNIDKLILCSPYKEPYVHWNRNVMTQEFYQEEGRRPAGYTIAGGELIELPWVNDIRQRMAKWELEGRKGLTGVTNELLEHWETTDKEFRQFPFFFCQLEAIKTIIFLNEAPDNYKTGIEIRQDGGDFIRWCSKMATGSGKTTVMAMLIAYNVLNKVSYKLDQRFSKNILIVAPGLTVKSRLAVLQPSHENNYYDQFNIVPSTLMDNLRQGNLKIVNWHMLAWDTQEKLDQKKEKGQIRSVDKRKTLEISDTVYAKQVLDDMANTSNILVINDEAHHAWRTPAESKEKSKKKEEIDNTVWVQGLDRLHKKNGILRCHDFTATPFSPGGKKAEKDALFTWIISDFGLNDAIESGLVKTPRVVIRDDSNVGPDYKSRLYHIYKDKEVSEDLNQKQIPKETPLPDLVKMAYELLGTDWLRTKRDWQQTEGIDIPPVMITIANTTFTSDRIKYHFDSKSCEVKELCEVDKTLQIDSKIIGRINNEDETLTGSLKEQAESLREMVDTVGKKGKPGEQIQNVISVSMLTEGWDANNVTHIMGLRAFSSQLLCEQVIGRGLRRVSYDFDEEGMLEPEYVNIFGVPFEFIPHEGGSGIPKPPKPKVQIEPIPEKQEFEISFPNILRIDTLYESSLSIDYDELDDLELNPEEVITEAEMGGVMQGNITPAALTEVDIKKFEDNYRLQTIIFKVATRIFVTEKPNWKGDQHDFLAQLISLTKEFLNSDKIIIKNSLFSQDLVRRNILLLMNMGKIIHHFWNAIRDQNDEARTLVFDKEKPIRSTSDMPTWYSAKPNLWMDKTHINYTVFDSTWEANNAKIIDRHEKVKSFIKNDHLGFFIKYNYRGIIKNFLPDYIIQMVNGDKLILEVKGQDSHQNRVKRDFLNLWIEAVNQNGKFGKWYWAVVFNSSEVQNILDDYESFPTAPFLPEIEVEAEILGETLIESSKALSNVFNISPELLEGASSFQDMVQVLVKELVTVNLNKIVETIKTSLKDSEEEFIDDTEIQSKIYSVLDGITPNDTRVYDSRIRNWLKDSKKLHKRSFSYLLSGEYIFDTLIRHNSQDFSPFVLQCSRSVENELLTKVFAPFIEYVHERDPNVEETYSQDLASNRYGLLAKLVVKQSKTFTLGNMKFALRELNQKHNIDKSAFLIDFDRYTKEQFSEDIYEPSILDDLDRLQKDFRNKSAHTGTIDKDRANDCKFLVRKILAKFLNVF</sequence>
<proteinExistence type="predicted"/>
<evidence type="ECO:0000313" key="2">
    <source>
        <dbReference type="EMBL" id="MFD2100122.1"/>
    </source>
</evidence>
<organism evidence="2 3">
    <name type="scientific">Flagellimonas iocasae</name>
    <dbReference type="NCBI Taxonomy" id="2055905"/>
    <lineage>
        <taxon>Bacteria</taxon>
        <taxon>Pseudomonadati</taxon>
        <taxon>Bacteroidota</taxon>
        <taxon>Flavobacteriia</taxon>
        <taxon>Flavobacteriales</taxon>
        <taxon>Flavobacteriaceae</taxon>
        <taxon>Flagellimonas</taxon>
    </lineage>
</organism>
<dbReference type="Gene3D" id="3.40.50.300">
    <property type="entry name" value="P-loop containing nucleotide triphosphate hydrolases"/>
    <property type="match status" value="2"/>
</dbReference>
<dbReference type="RefSeq" id="WP_379830846.1">
    <property type="nucleotide sequence ID" value="NZ_JBHUHU010000003.1"/>
</dbReference>
<dbReference type="Pfam" id="PF04851">
    <property type="entry name" value="ResIII"/>
    <property type="match status" value="1"/>
</dbReference>
<keyword evidence="2" id="KW-0378">Hydrolase</keyword>
<dbReference type="PANTHER" id="PTHR47396:SF1">
    <property type="entry name" value="ATP-DEPENDENT HELICASE IRC3-RELATED"/>
    <property type="match status" value="1"/>
</dbReference>
<name>A0ABW4XX98_9FLAO</name>
<dbReference type="SUPFAM" id="SSF52540">
    <property type="entry name" value="P-loop containing nucleoside triphosphate hydrolases"/>
    <property type="match status" value="1"/>
</dbReference>
<dbReference type="GO" id="GO:0015668">
    <property type="term" value="F:type III site-specific deoxyribonuclease activity"/>
    <property type="evidence" value="ECO:0007669"/>
    <property type="project" value="UniProtKB-EC"/>
</dbReference>
<keyword evidence="2" id="KW-0255">Endonuclease</keyword>
<feature type="domain" description="Helicase/UvrB N-terminal" evidence="1">
    <location>
        <begin position="98"/>
        <end position="290"/>
    </location>
</feature>
<dbReference type="NCBIfam" id="NF046055">
    <property type="entry name" value="restr_BPTD_3080"/>
    <property type="match status" value="1"/>
</dbReference>
<keyword evidence="2" id="KW-0540">Nuclease</keyword>
<evidence type="ECO:0000313" key="3">
    <source>
        <dbReference type="Proteomes" id="UP001597342"/>
    </source>
</evidence>
<dbReference type="PANTHER" id="PTHR47396">
    <property type="entry name" value="TYPE I RESTRICTION ENZYME ECOKI R PROTEIN"/>
    <property type="match status" value="1"/>
</dbReference>
<keyword evidence="3" id="KW-1185">Reference proteome</keyword>
<gene>
    <name evidence="2" type="ORF">ACFSJE_10075</name>
</gene>
<reference evidence="3" key="1">
    <citation type="journal article" date="2019" name="Int. J. Syst. Evol. Microbiol.">
        <title>The Global Catalogue of Microorganisms (GCM) 10K type strain sequencing project: providing services to taxonomists for standard genome sequencing and annotation.</title>
        <authorList>
            <consortium name="The Broad Institute Genomics Platform"/>
            <consortium name="The Broad Institute Genome Sequencing Center for Infectious Disease"/>
            <person name="Wu L."/>
            <person name="Ma J."/>
        </authorList>
    </citation>
    <scope>NUCLEOTIDE SEQUENCE [LARGE SCALE GENOMIC DNA]</scope>
    <source>
        <strain evidence="3">JCM 3389</strain>
    </source>
</reference>
<dbReference type="InterPro" id="IPR050742">
    <property type="entry name" value="Helicase_Restrict-Modif_Enz"/>
</dbReference>
<dbReference type="InterPro" id="IPR006935">
    <property type="entry name" value="Helicase/UvrB_N"/>
</dbReference>